<comment type="caution">
    <text evidence="2">The sequence shown here is derived from an EMBL/GenBank/DDBJ whole genome shotgun (WGS) entry which is preliminary data.</text>
</comment>
<sequence>MNASILLFMVVVIIGSTTAQFYGVDPYRQYGGYRPYRPSYGGGYRPSYGHYRPPGAYYGGYPGDHHHHHHHNHHNHGYPVDGGYVPNQGGVAPAPVAPVAVNPSGALAPGSANAGGAGTGAIQNGQAIGTGTGVANAGPGGFGIGLGIGLAVATPLGNIALGEGNSVSVGKK</sequence>
<feature type="signal peptide" evidence="1">
    <location>
        <begin position="1"/>
        <end position="19"/>
    </location>
</feature>
<gene>
    <name evidence="2" type="ORF">GHT06_022407</name>
</gene>
<dbReference type="Proteomes" id="UP000820818">
    <property type="component" value="Linkage Group LG10"/>
</dbReference>
<organism evidence="2 3">
    <name type="scientific">Daphnia sinensis</name>
    <dbReference type="NCBI Taxonomy" id="1820382"/>
    <lineage>
        <taxon>Eukaryota</taxon>
        <taxon>Metazoa</taxon>
        <taxon>Ecdysozoa</taxon>
        <taxon>Arthropoda</taxon>
        <taxon>Crustacea</taxon>
        <taxon>Branchiopoda</taxon>
        <taxon>Diplostraca</taxon>
        <taxon>Cladocera</taxon>
        <taxon>Anomopoda</taxon>
        <taxon>Daphniidae</taxon>
        <taxon>Daphnia</taxon>
        <taxon>Daphnia similis group</taxon>
    </lineage>
</organism>
<keyword evidence="3" id="KW-1185">Reference proteome</keyword>
<protein>
    <submittedName>
        <fullName evidence="2">Uncharacterized protein</fullName>
    </submittedName>
</protein>
<keyword evidence="1" id="KW-0732">Signal</keyword>
<feature type="chain" id="PRO_5042000429" evidence="1">
    <location>
        <begin position="20"/>
        <end position="172"/>
    </location>
</feature>
<accession>A0AAD5KX40</accession>
<name>A0AAD5KX40_9CRUS</name>
<evidence type="ECO:0000313" key="3">
    <source>
        <dbReference type="Proteomes" id="UP000820818"/>
    </source>
</evidence>
<evidence type="ECO:0000256" key="1">
    <source>
        <dbReference type="SAM" id="SignalP"/>
    </source>
</evidence>
<dbReference type="AlphaFoldDB" id="A0AAD5KX40"/>
<reference evidence="2 3" key="1">
    <citation type="submission" date="2022-05" db="EMBL/GenBank/DDBJ databases">
        <title>A multi-omics perspective on studying reproductive biology in Daphnia sinensis.</title>
        <authorList>
            <person name="Jia J."/>
        </authorList>
    </citation>
    <scope>NUCLEOTIDE SEQUENCE [LARGE SCALE GENOMIC DNA]</scope>
    <source>
        <strain evidence="2 3">WSL</strain>
    </source>
</reference>
<dbReference type="EMBL" id="WJBH02000010">
    <property type="protein sequence ID" value="KAI9552070.1"/>
    <property type="molecule type" value="Genomic_DNA"/>
</dbReference>
<evidence type="ECO:0000313" key="2">
    <source>
        <dbReference type="EMBL" id="KAI9552070.1"/>
    </source>
</evidence>
<proteinExistence type="predicted"/>